<dbReference type="Pfam" id="PF22848">
    <property type="entry name" value="ASD1_dom"/>
    <property type="match status" value="1"/>
</dbReference>
<dbReference type="PANTHER" id="PTHR31776">
    <property type="entry name" value="ALPHA-L-ARABINOFURANOSIDASE 1"/>
    <property type="match status" value="1"/>
</dbReference>
<name>A0A3E3I820_9FIRM</name>
<dbReference type="RefSeq" id="WP_025489345.1">
    <property type="nucleotide sequence ID" value="NZ_CALBAU010000110.1"/>
</dbReference>
<dbReference type="Pfam" id="PF06964">
    <property type="entry name" value="Alpha-L-AF_C"/>
    <property type="match status" value="1"/>
</dbReference>
<evidence type="ECO:0000256" key="4">
    <source>
        <dbReference type="ARBA" id="ARBA00022729"/>
    </source>
</evidence>
<dbReference type="Proteomes" id="UP000261166">
    <property type="component" value="Unassembled WGS sequence"/>
</dbReference>
<dbReference type="EC" id="3.2.1.55" evidence="3"/>
<keyword evidence="10" id="KW-1185">Reference proteome</keyword>
<keyword evidence="5" id="KW-0378">Hydrolase</keyword>
<evidence type="ECO:0000313" key="11">
    <source>
        <dbReference type="Proteomes" id="UP000261166"/>
    </source>
</evidence>
<evidence type="ECO:0000256" key="6">
    <source>
        <dbReference type="ARBA" id="ARBA00023180"/>
    </source>
</evidence>
<comment type="similarity">
    <text evidence="2">Belongs to the glycosyl hydrolase 51 family.</text>
</comment>
<dbReference type="Proteomes" id="UP000260812">
    <property type="component" value="Unassembled WGS sequence"/>
</dbReference>
<dbReference type="EMBL" id="QVLU01000001">
    <property type="protein sequence ID" value="RGE74412.1"/>
    <property type="molecule type" value="Genomic_DNA"/>
</dbReference>
<dbReference type="InterPro" id="IPR013780">
    <property type="entry name" value="Glyco_hydro_b"/>
</dbReference>
<evidence type="ECO:0000256" key="1">
    <source>
        <dbReference type="ARBA" id="ARBA00001462"/>
    </source>
</evidence>
<dbReference type="AlphaFoldDB" id="A0A3E3I820"/>
<evidence type="ECO:0000256" key="3">
    <source>
        <dbReference type="ARBA" id="ARBA00012670"/>
    </source>
</evidence>
<dbReference type="PANTHER" id="PTHR31776:SF0">
    <property type="entry name" value="ALPHA-L-ARABINOFURANOSIDASE 1"/>
    <property type="match status" value="1"/>
</dbReference>
<dbReference type="Gene3D" id="3.20.20.80">
    <property type="entry name" value="Glycosidases"/>
    <property type="match status" value="1"/>
</dbReference>
<sequence length="827" mass="94522">MSRITVRTENKRFPTAPNLYGIFFEDINRAGDGGLYPELLRNRSFEDSIEPKDCHTEQDGYALVSRAGWRDEFNHGEGLSRWIRKNGTPYTPVPAWYTNHAQMCLDRDDTLNVHRQVSLAVAFEKGGELYNTGFCGIAPKEGARYHFYMFARTETPVKVSVSVEEDAHEFGKLDFLLEGDGYVRYDGSFAADGDGRNARLVIRCPEGGKVNFGFCSLMPEDTYMGHGLRRDLVEKLRDLKPRFLRFPGGCIVEGFSPETAMQFKNVVGPVWERPGHQLMWHYRSYNGLGFHEYLQLCEDLDMEPLYVCNCGLTCQGRMPEFFEGEELEAMLQDTLYAIEYAIGDKTSEWGSLRAQMGHPEPFRLNYIEIGNENSGEVYEVRYRKFYDAIRKRYPHIRLIANTHLEEKGLQADIVDEHFYSTAEFFAENTNYYDNYDRKNPKIFLGELAVVRGWVGQLYGALGEAAFLIGMERNQDVVELASYAPLLENVDYNAWFPNLIRFNQRESIAIPTYYVWKMFGNSRGEDVVEADVETGTLYRPVKGMASLMGQAGLRYRNASWNGTPVGVTHELMGRVKEEEGSSCILPPDEEQRAEAEKLYRVDKDRVFAVFGEEQVTSGTFDIDIYAEEGREICLGVYSGRMPKEVYMADETHPPKEWNAANVKPFVWTLENGVSTFREQKFPSDRNLDEERIAELRYGEFNHFRYEVDGKQMKLYVNGECIHQVNVPGFPSLSSVVCDSPSEVIIKIVNMSPEEDAVEITLDCQVEDAYQVTLLTGEKQAENSFEEPEKVHDVLQSHSGASSHFYYTAPAYSVNVLRLVKVQDCCTEQ</sequence>
<dbReference type="GO" id="GO:0046556">
    <property type="term" value="F:alpha-L-arabinofuranosidase activity"/>
    <property type="evidence" value="ECO:0007669"/>
    <property type="project" value="UniProtKB-EC"/>
</dbReference>
<dbReference type="SUPFAM" id="SSF51011">
    <property type="entry name" value="Glycosyl hydrolase domain"/>
    <property type="match status" value="1"/>
</dbReference>
<dbReference type="InterPro" id="IPR010720">
    <property type="entry name" value="Alpha-L-AF_C"/>
</dbReference>
<keyword evidence="4" id="KW-0732">Signal</keyword>
<evidence type="ECO:0000313" key="10">
    <source>
        <dbReference type="Proteomes" id="UP000260812"/>
    </source>
</evidence>
<keyword evidence="6" id="KW-0325">Glycoprotein</keyword>
<dbReference type="InterPro" id="IPR055235">
    <property type="entry name" value="ASD1_cat"/>
</dbReference>
<feature type="domain" description="Alpha-L-arabinofuranosidase C-terminal" evidence="7">
    <location>
        <begin position="445"/>
        <end position="811"/>
    </location>
</feature>
<proteinExistence type="inferred from homology"/>
<reference evidence="8 11" key="1">
    <citation type="submission" date="2018-08" db="EMBL/GenBank/DDBJ databases">
        <title>A genome reference for cultivated species of the human gut microbiota.</title>
        <authorList>
            <person name="Zou Y."/>
            <person name="Xue W."/>
            <person name="Luo G."/>
        </authorList>
    </citation>
    <scope>NUCLEOTIDE SEQUENCE [LARGE SCALE GENOMIC DNA]</scope>
    <source>
        <strain evidence="9 11">AF26-4BH</strain>
        <strain evidence="8">TF05-5AC</strain>
    </source>
</reference>
<comment type="catalytic activity">
    <reaction evidence="1">
        <text>Hydrolysis of terminal non-reducing alpha-L-arabinofuranoside residues in alpha-L-arabinosides.</text>
        <dbReference type="EC" id="3.2.1.55"/>
    </reaction>
</comment>
<evidence type="ECO:0000256" key="2">
    <source>
        <dbReference type="ARBA" id="ARBA00007186"/>
    </source>
</evidence>
<organism evidence="8 10">
    <name type="scientific">Eisenbergiella massiliensis</name>
    <dbReference type="NCBI Taxonomy" id="1720294"/>
    <lineage>
        <taxon>Bacteria</taxon>
        <taxon>Bacillati</taxon>
        <taxon>Bacillota</taxon>
        <taxon>Clostridia</taxon>
        <taxon>Lachnospirales</taxon>
        <taxon>Lachnospiraceae</taxon>
        <taxon>Eisenbergiella</taxon>
    </lineage>
</organism>
<dbReference type="InterPro" id="IPR051563">
    <property type="entry name" value="Glycosyl_Hydrolase_51"/>
</dbReference>
<evidence type="ECO:0000256" key="5">
    <source>
        <dbReference type="ARBA" id="ARBA00022801"/>
    </source>
</evidence>
<evidence type="ECO:0000313" key="8">
    <source>
        <dbReference type="EMBL" id="RGE62575.1"/>
    </source>
</evidence>
<dbReference type="EMBL" id="QVLV01000004">
    <property type="protein sequence ID" value="RGE62575.1"/>
    <property type="molecule type" value="Genomic_DNA"/>
</dbReference>
<dbReference type="SUPFAM" id="SSF51445">
    <property type="entry name" value="(Trans)glycosidases"/>
    <property type="match status" value="1"/>
</dbReference>
<accession>A0A3E3I820</accession>
<dbReference type="SMART" id="SM00813">
    <property type="entry name" value="Alpha-L-AF_C"/>
    <property type="match status" value="1"/>
</dbReference>
<comment type="caution">
    <text evidence="8">The sequence shown here is derived from an EMBL/GenBank/DDBJ whole genome shotgun (WGS) entry which is preliminary data.</text>
</comment>
<dbReference type="GeneID" id="97986872"/>
<protein>
    <recommendedName>
        <fullName evidence="3">non-reducing end alpha-L-arabinofuranosidase</fullName>
        <ecNumber evidence="3">3.2.1.55</ecNumber>
    </recommendedName>
</protein>
<dbReference type="Gene3D" id="2.60.40.1180">
    <property type="entry name" value="Golgi alpha-mannosidase II"/>
    <property type="match status" value="1"/>
</dbReference>
<gene>
    <name evidence="9" type="ORF">DWY69_00085</name>
    <name evidence="8" type="ORF">DXC51_08265</name>
</gene>
<dbReference type="InterPro" id="IPR017853">
    <property type="entry name" value="GH"/>
</dbReference>
<dbReference type="GO" id="GO:0046373">
    <property type="term" value="P:L-arabinose metabolic process"/>
    <property type="evidence" value="ECO:0007669"/>
    <property type="project" value="InterPro"/>
</dbReference>
<dbReference type="OrthoDB" id="9758333at2"/>
<evidence type="ECO:0000313" key="9">
    <source>
        <dbReference type="EMBL" id="RGE74412.1"/>
    </source>
</evidence>
<evidence type="ECO:0000259" key="7">
    <source>
        <dbReference type="SMART" id="SM00813"/>
    </source>
</evidence>